<sequence length="51" mass="5823">LLVHAPPMGIHQEPIAYPNQFAPGINFAYTTHPTMQYLPPEMIHMTNYQSL</sequence>
<reference evidence="1" key="1">
    <citation type="submission" date="2017-02" db="UniProtKB">
        <authorList>
            <consortium name="WormBaseParasite"/>
        </authorList>
    </citation>
    <scope>IDENTIFICATION</scope>
</reference>
<accession>A0A0M3JIK1</accession>
<organism evidence="1">
    <name type="scientific">Anisakis simplex</name>
    <name type="common">Herring worm</name>
    <dbReference type="NCBI Taxonomy" id="6269"/>
    <lineage>
        <taxon>Eukaryota</taxon>
        <taxon>Metazoa</taxon>
        <taxon>Ecdysozoa</taxon>
        <taxon>Nematoda</taxon>
        <taxon>Chromadorea</taxon>
        <taxon>Rhabditida</taxon>
        <taxon>Spirurina</taxon>
        <taxon>Ascaridomorpha</taxon>
        <taxon>Ascaridoidea</taxon>
        <taxon>Anisakidae</taxon>
        <taxon>Anisakis</taxon>
        <taxon>Anisakis simplex complex</taxon>
    </lineage>
</organism>
<proteinExistence type="predicted"/>
<protein>
    <submittedName>
        <fullName evidence="1">Arginine-glutamic acid dipeptide repeats protein</fullName>
    </submittedName>
</protein>
<dbReference type="WBParaSite" id="ASIM_0000746701-mRNA-1">
    <property type="protein sequence ID" value="ASIM_0000746701-mRNA-1"/>
    <property type="gene ID" value="ASIM_0000746701"/>
</dbReference>
<dbReference type="AlphaFoldDB" id="A0A0M3JIK1"/>
<evidence type="ECO:0000313" key="1">
    <source>
        <dbReference type="WBParaSite" id="ASIM_0000746701-mRNA-1"/>
    </source>
</evidence>
<name>A0A0M3JIK1_ANISI</name>